<evidence type="ECO:0000256" key="4">
    <source>
        <dbReference type="ARBA" id="ARBA00022801"/>
    </source>
</evidence>
<comment type="caution">
    <text evidence="9">The sequence shown here is derived from an EMBL/GenBank/DDBJ whole genome shotgun (WGS) entry which is preliminary data.</text>
</comment>
<keyword evidence="2" id="KW-0547">Nucleotide-binding</keyword>
<dbReference type="InterPro" id="IPR000330">
    <property type="entry name" value="SNF2_N"/>
</dbReference>
<evidence type="ECO:0000256" key="2">
    <source>
        <dbReference type="ARBA" id="ARBA00022741"/>
    </source>
</evidence>
<dbReference type="PANTHER" id="PTHR45626:SF52">
    <property type="entry name" value="SINGLE-STRANDED DNA-DEPENDENT ATPASE (EUROFUNG)"/>
    <property type="match status" value="1"/>
</dbReference>
<keyword evidence="4" id="KW-0378">Hydrolase</keyword>
<dbReference type="InterPro" id="IPR027417">
    <property type="entry name" value="P-loop_NTPase"/>
</dbReference>
<dbReference type="SMART" id="SM00487">
    <property type="entry name" value="DEXDc"/>
    <property type="match status" value="1"/>
</dbReference>
<dbReference type="CDD" id="cd18008">
    <property type="entry name" value="DEXDc_SHPRH-like"/>
    <property type="match status" value="1"/>
</dbReference>
<dbReference type="CDD" id="cd18793">
    <property type="entry name" value="SF2_C_SNF"/>
    <property type="match status" value="1"/>
</dbReference>
<dbReference type="Gene3D" id="3.40.50.10810">
    <property type="entry name" value="Tandem AAA-ATPase domain"/>
    <property type="match status" value="1"/>
</dbReference>
<proteinExistence type="predicted"/>
<reference evidence="9 10" key="1">
    <citation type="submission" date="2024-01" db="EMBL/GenBank/DDBJ databases">
        <title>Complete genome of Cladobotryum mycophilum ATHUM6906.</title>
        <authorList>
            <person name="Christinaki A.C."/>
            <person name="Myridakis A.I."/>
            <person name="Kouvelis V.N."/>
        </authorList>
    </citation>
    <scope>NUCLEOTIDE SEQUENCE [LARGE SCALE GENOMIC DNA]</scope>
    <source>
        <strain evidence="9 10">ATHUM6906</strain>
    </source>
</reference>
<dbReference type="PROSITE" id="PS51192">
    <property type="entry name" value="HELICASE_ATP_BIND_1"/>
    <property type="match status" value="1"/>
</dbReference>
<keyword evidence="1" id="KW-0479">Metal-binding</keyword>
<name>A0ABR0SP09_9HYPO</name>
<organism evidence="9 10">
    <name type="scientific">Cladobotryum mycophilum</name>
    <dbReference type="NCBI Taxonomy" id="491253"/>
    <lineage>
        <taxon>Eukaryota</taxon>
        <taxon>Fungi</taxon>
        <taxon>Dikarya</taxon>
        <taxon>Ascomycota</taxon>
        <taxon>Pezizomycotina</taxon>
        <taxon>Sordariomycetes</taxon>
        <taxon>Hypocreomycetidae</taxon>
        <taxon>Hypocreales</taxon>
        <taxon>Hypocreaceae</taxon>
        <taxon>Cladobotryum</taxon>
    </lineage>
</organism>
<dbReference type="Pfam" id="PF00271">
    <property type="entry name" value="Helicase_C"/>
    <property type="match status" value="1"/>
</dbReference>
<sequence length="527" mass="60145">MEEGLKWAKENNDEEIGDSGIERYTHTTLVIVPSALLMNSWLEEIKEHLLDTIKVVKHHGHARKGDPDTLSNADIVLTTYKTLAVEAASKKSPLHQIGWFRIVLDEAHNIRHLPTTFHRSCSSLDARSRWCLTGTPIQNGLEDIGALFAFLRAEPFHSLAQFRRFLVVPFEQRDPIVKERLVLLYDSLVLRRTKDILHLPGQEEEVRLVEFSPQERALYASTTNLLARYLKHQVGEYENDKYFGLFQIHLQLRLLCNHGTHQSPLSWKNQKRDSREAVLAEVGLNAERLDFDENCKHIICADCLEDLEKGQGETLKHCPLCKPMDVVMQDRDGSADSEPTDDSYFNPDGHSTKMRALIEDVKATLHKEDENGNLRKTKTKSIIFSCWTRTLNLIERYLKAEKIEFLRIDGECLLSKRQRILDRFSKKGGPRVMLMTTGTGAFGLNLTAASRIFIVELQWNPSVEMQAIARAIRIRQEDKVLVTRYMVANTVEQQMESQQLNKRLAAQVGFGAGQGESDMVMEVIGDT</sequence>
<evidence type="ECO:0000256" key="5">
    <source>
        <dbReference type="ARBA" id="ARBA00022833"/>
    </source>
</evidence>
<evidence type="ECO:0000256" key="1">
    <source>
        <dbReference type="ARBA" id="ARBA00022723"/>
    </source>
</evidence>
<evidence type="ECO:0000313" key="9">
    <source>
        <dbReference type="EMBL" id="KAK5993833.1"/>
    </source>
</evidence>
<dbReference type="InterPro" id="IPR001650">
    <property type="entry name" value="Helicase_C-like"/>
</dbReference>
<dbReference type="PROSITE" id="PS00518">
    <property type="entry name" value="ZF_RING_1"/>
    <property type="match status" value="1"/>
</dbReference>
<feature type="domain" description="Helicase ATP-binding" evidence="7">
    <location>
        <begin position="1"/>
        <end position="154"/>
    </location>
</feature>
<keyword evidence="5" id="KW-0862">Zinc</keyword>
<keyword evidence="3" id="KW-0863">Zinc-finger</keyword>
<keyword evidence="6" id="KW-0067">ATP-binding</keyword>
<dbReference type="InterPro" id="IPR038718">
    <property type="entry name" value="SNF2-like_sf"/>
</dbReference>
<protein>
    <submittedName>
        <fullName evidence="9">SMARCA3-like protein</fullName>
    </submittedName>
</protein>
<feature type="domain" description="Helicase C-terminal" evidence="8">
    <location>
        <begin position="360"/>
        <end position="524"/>
    </location>
</feature>
<dbReference type="Proteomes" id="UP001338125">
    <property type="component" value="Unassembled WGS sequence"/>
</dbReference>
<dbReference type="InterPro" id="IPR017907">
    <property type="entry name" value="Znf_RING_CS"/>
</dbReference>
<dbReference type="EMBL" id="JAVFKD010000012">
    <property type="protein sequence ID" value="KAK5993833.1"/>
    <property type="molecule type" value="Genomic_DNA"/>
</dbReference>
<evidence type="ECO:0000256" key="3">
    <source>
        <dbReference type="ARBA" id="ARBA00022771"/>
    </source>
</evidence>
<keyword evidence="10" id="KW-1185">Reference proteome</keyword>
<evidence type="ECO:0000259" key="8">
    <source>
        <dbReference type="PROSITE" id="PS51194"/>
    </source>
</evidence>
<dbReference type="Pfam" id="PF00176">
    <property type="entry name" value="SNF2-rel_dom"/>
    <property type="match status" value="1"/>
</dbReference>
<evidence type="ECO:0000313" key="10">
    <source>
        <dbReference type="Proteomes" id="UP001338125"/>
    </source>
</evidence>
<dbReference type="InterPro" id="IPR014001">
    <property type="entry name" value="Helicase_ATP-bd"/>
</dbReference>
<dbReference type="SMART" id="SM00490">
    <property type="entry name" value="HELICc"/>
    <property type="match status" value="1"/>
</dbReference>
<dbReference type="Gene3D" id="3.40.50.300">
    <property type="entry name" value="P-loop containing nucleotide triphosphate hydrolases"/>
    <property type="match status" value="1"/>
</dbReference>
<gene>
    <name evidence="9" type="ORF">PT974_07270</name>
</gene>
<dbReference type="InterPro" id="IPR049730">
    <property type="entry name" value="SNF2/RAD54-like_C"/>
</dbReference>
<dbReference type="InterPro" id="IPR050628">
    <property type="entry name" value="SNF2_RAD54_helicase_TF"/>
</dbReference>
<evidence type="ECO:0000259" key="7">
    <source>
        <dbReference type="PROSITE" id="PS51192"/>
    </source>
</evidence>
<dbReference type="PANTHER" id="PTHR45626">
    <property type="entry name" value="TRANSCRIPTION TERMINATION FACTOR 2-RELATED"/>
    <property type="match status" value="1"/>
</dbReference>
<evidence type="ECO:0000256" key="6">
    <source>
        <dbReference type="ARBA" id="ARBA00022840"/>
    </source>
</evidence>
<dbReference type="PROSITE" id="PS51194">
    <property type="entry name" value="HELICASE_CTER"/>
    <property type="match status" value="1"/>
</dbReference>
<dbReference type="SUPFAM" id="SSF52540">
    <property type="entry name" value="P-loop containing nucleoside triphosphate hydrolases"/>
    <property type="match status" value="2"/>
</dbReference>
<accession>A0ABR0SP09</accession>